<comment type="similarity">
    <text evidence="2 7">Belongs to the ORC4 family.</text>
</comment>
<protein>
    <recommendedName>
        <fullName evidence="3 7">Origin recognition complex subunit 4</fullName>
    </recommendedName>
</protein>
<dbReference type="PIRSF" id="PIRSF007858">
    <property type="entry name" value="ORC4"/>
    <property type="match status" value="1"/>
</dbReference>
<accession>A0A914WSI6</accession>
<dbReference type="SUPFAM" id="SSF52540">
    <property type="entry name" value="P-loop containing nucleoside triphosphate hydrolases"/>
    <property type="match status" value="1"/>
</dbReference>
<dbReference type="Proteomes" id="UP000887566">
    <property type="component" value="Unplaced"/>
</dbReference>
<keyword evidence="10" id="KW-1185">Reference proteome</keyword>
<organism evidence="10 11">
    <name type="scientific">Plectus sambesii</name>
    <dbReference type="NCBI Taxonomy" id="2011161"/>
    <lineage>
        <taxon>Eukaryota</taxon>
        <taxon>Metazoa</taxon>
        <taxon>Ecdysozoa</taxon>
        <taxon>Nematoda</taxon>
        <taxon>Chromadorea</taxon>
        <taxon>Plectida</taxon>
        <taxon>Plectina</taxon>
        <taxon>Plectoidea</taxon>
        <taxon>Plectidae</taxon>
        <taxon>Plectus</taxon>
    </lineage>
</organism>
<feature type="domain" description="Origin recognition complex subunit 4 C-terminal" evidence="9">
    <location>
        <begin position="219"/>
        <end position="393"/>
    </location>
</feature>
<evidence type="ECO:0000256" key="3">
    <source>
        <dbReference type="ARBA" id="ARBA00019083"/>
    </source>
</evidence>
<keyword evidence="6 7" id="KW-0539">Nucleus</keyword>
<dbReference type="Pfam" id="PF13191">
    <property type="entry name" value="AAA_16"/>
    <property type="match status" value="1"/>
</dbReference>
<sequence length="415" mass="46853">MTQFRDVVRKSVEDDNDVVGCQTQITELQELAQRFVSNREGTSVLLIGERGTGKSMVLNKVLDEIENQVMIVRLNGFLHTTDRSALKEFAHQIKTELDDQFDSSGMSYAECFGKLLKSTALGERQLFVFVLDEFDLFAQRTNQILLYLLLDATRLVGVAPVLVIGVTCRHEADGLLEKRVLSRLSNRKILFKHQIDSFEEYLSLIIKRLSVSLTALSIMQKLAKEWNNNAMTVFESAEVIDCIQRVFDRDNSVAGLRQITSVIVALSKDSAPFFTAQTVIEASGALYPVTDGYEVLIDGLTLLELCLLVCIQKSNREIYGGSFNFELIVKNFMCFANKYCKMMTSYNKQVLLKALERLMTIGLIAPTSDGSRMLQDSFRPMTLQVDDDSLTAAAKNYRPLPVGIRHWIDNDKSFF</sequence>
<dbReference type="Gene3D" id="3.40.50.300">
    <property type="entry name" value="P-loop containing nucleotide triphosphate hydrolases"/>
    <property type="match status" value="1"/>
</dbReference>
<evidence type="ECO:0000256" key="1">
    <source>
        <dbReference type="ARBA" id="ARBA00004123"/>
    </source>
</evidence>
<comment type="subcellular location">
    <subcellularLocation>
        <location evidence="1 7">Nucleus</location>
    </subcellularLocation>
</comment>
<dbReference type="GO" id="GO:0006270">
    <property type="term" value="P:DNA replication initiation"/>
    <property type="evidence" value="ECO:0007669"/>
    <property type="project" value="TreeGrafter"/>
</dbReference>
<evidence type="ECO:0000313" key="10">
    <source>
        <dbReference type="Proteomes" id="UP000887566"/>
    </source>
</evidence>
<evidence type="ECO:0000256" key="6">
    <source>
        <dbReference type="ARBA" id="ARBA00023242"/>
    </source>
</evidence>
<dbReference type="WBParaSite" id="PSAMB.scaffold508size48791.g6641.t1">
    <property type="protein sequence ID" value="PSAMB.scaffold508size48791.g6641.t1"/>
    <property type="gene ID" value="PSAMB.scaffold508size48791.g6641"/>
</dbReference>
<dbReference type="PANTHER" id="PTHR12087">
    <property type="entry name" value="ORIGIN RECOGNITION COMPLEX SUBUNIT 4"/>
    <property type="match status" value="1"/>
</dbReference>
<evidence type="ECO:0000313" key="11">
    <source>
        <dbReference type="WBParaSite" id="PSAMB.scaffold508size48791.g6641.t1"/>
    </source>
</evidence>
<dbReference type="PANTHER" id="PTHR12087:SF0">
    <property type="entry name" value="ORIGIN RECOGNITION COMPLEX SUBUNIT 4"/>
    <property type="match status" value="1"/>
</dbReference>
<reference evidence="11" key="1">
    <citation type="submission" date="2022-11" db="UniProtKB">
        <authorList>
            <consortium name="WormBaseParasite"/>
        </authorList>
    </citation>
    <scope>IDENTIFICATION</scope>
</reference>
<evidence type="ECO:0000256" key="7">
    <source>
        <dbReference type="PIRNR" id="PIRNR007858"/>
    </source>
</evidence>
<evidence type="ECO:0000256" key="2">
    <source>
        <dbReference type="ARBA" id="ARBA00005334"/>
    </source>
</evidence>
<dbReference type="CDD" id="cd00009">
    <property type="entry name" value="AAA"/>
    <property type="match status" value="1"/>
</dbReference>
<comment type="function">
    <text evidence="7">Component of the origin recognition complex (ORC) that binds origins of replication.</text>
</comment>
<evidence type="ECO:0000259" key="9">
    <source>
        <dbReference type="Pfam" id="PF14629"/>
    </source>
</evidence>
<keyword evidence="4 7" id="KW-0235">DNA replication</keyword>
<dbReference type="InterPro" id="IPR027417">
    <property type="entry name" value="P-loop_NTPase"/>
</dbReference>
<evidence type="ECO:0000256" key="4">
    <source>
        <dbReference type="ARBA" id="ARBA00022705"/>
    </source>
</evidence>
<evidence type="ECO:0000256" key="5">
    <source>
        <dbReference type="ARBA" id="ARBA00023125"/>
    </source>
</evidence>
<dbReference type="Pfam" id="PF14629">
    <property type="entry name" value="ORC4_C"/>
    <property type="match status" value="1"/>
</dbReference>
<dbReference type="GO" id="GO:0003688">
    <property type="term" value="F:DNA replication origin binding"/>
    <property type="evidence" value="ECO:0007669"/>
    <property type="project" value="TreeGrafter"/>
</dbReference>
<dbReference type="InterPro" id="IPR016527">
    <property type="entry name" value="ORC4"/>
</dbReference>
<keyword evidence="5 7" id="KW-0238">DNA-binding</keyword>
<name>A0A914WSI6_9BILA</name>
<dbReference type="InterPro" id="IPR041664">
    <property type="entry name" value="AAA_16"/>
</dbReference>
<dbReference type="InterPro" id="IPR032705">
    <property type="entry name" value="ORC4_C"/>
</dbReference>
<dbReference type="GO" id="GO:0005664">
    <property type="term" value="C:nuclear origin of replication recognition complex"/>
    <property type="evidence" value="ECO:0007669"/>
    <property type="project" value="TreeGrafter"/>
</dbReference>
<evidence type="ECO:0000259" key="8">
    <source>
        <dbReference type="Pfam" id="PF13191"/>
    </source>
</evidence>
<dbReference type="AlphaFoldDB" id="A0A914WSI6"/>
<feature type="domain" description="Orc1-like AAA ATPase" evidence="8">
    <location>
        <begin position="19"/>
        <end position="164"/>
    </location>
</feature>
<proteinExistence type="inferred from homology"/>